<feature type="compositionally biased region" description="Low complexity" evidence="1">
    <location>
        <begin position="273"/>
        <end position="296"/>
    </location>
</feature>
<feature type="compositionally biased region" description="Basic residues" evidence="1">
    <location>
        <begin position="459"/>
        <end position="470"/>
    </location>
</feature>
<evidence type="ECO:0000256" key="1">
    <source>
        <dbReference type="SAM" id="MobiDB-lite"/>
    </source>
</evidence>
<dbReference type="EMBL" id="GG745328">
    <property type="protein sequence ID" value="KNE54730.1"/>
    <property type="molecule type" value="Genomic_DNA"/>
</dbReference>
<feature type="compositionally biased region" description="Polar residues" evidence="1">
    <location>
        <begin position="297"/>
        <end position="312"/>
    </location>
</feature>
<sequence length="470" mass="49895">MNAATLSTRWSACPFDKDAKRHVMVQIEPGPAIGAGASMGGDTRQLPALRIHVVDLTRGVWSETFGSDGLDKRRQECTPFLDLDHTDLVNELFAATADLIVKRNFGALSFSWRFSVRPLPYNDAFQLVCNALLMPLLYLAQVYEHRLAHADNVIKRQEVNIERLLALVPNPATYHAKLVRMSDESQLPVFALSNTLFASRYWHQATVHLRPYESRRGRGGVVPPTSSSQAAPAGDAYASYFASSTANSFSQALAGTARVTAAPSRPAAPRPLAPTASSQLAAPSSQLAAPPASNSQVYGMSSHSQTNGTSQFNDASRHSLFALFNNPSDGSTTPLARKPAELNLDLPSSPMTAVPPALPHLSSLGSSAPTGSRYHVGPEPPSDPATSVPAPLPQPRAPAPLKAGFNIPGVAKIGGSSSSSSSSSSSAAPPTAAVGAMPPPPPLRSAPVPDKSDEEPVRKKQKRKALFRRV</sequence>
<evidence type="ECO:0000313" key="3">
    <source>
        <dbReference type="Proteomes" id="UP000054350"/>
    </source>
</evidence>
<reference evidence="3" key="2">
    <citation type="submission" date="2009-11" db="EMBL/GenBank/DDBJ databases">
        <title>The Genome Sequence of Allomyces macrogynus strain ATCC 38327.</title>
        <authorList>
            <consortium name="The Broad Institute Genome Sequencing Platform"/>
            <person name="Russ C."/>
            <person name="Cuomo C."/>
            <person name="Shea T."/>
            <person name="Young S.K."/>
            <person name="Zeng Q."/>
            <person name="Koehrsen M."/>
            <person name="Haas B."/>
            <person name="Borodovsky M."/>
            <person name="Guigo R."/>
            <person name="Alvarado L."/>
            <person name="Berlin A."/>
            <person name="Borenstein D."/>
            <person name="Chen Z."/>
            <person name="Engels R."/>
            <person name="Freedman E."/>
            <person name="Gellesch M."/>
            <person name="Goldberg J."/>
            <person name="Griggs A."/>
            <person name="Gujja S."/>
            <person name="Heiman D."/>
            <person name="Hepburn T."/>
            <person name="Howarth C."/>
            <person name="Jen D."/>
            <person name="Larson L."/>
            <person name="Lewis B."/>
            <person name="Mehta T."/>
            <person name="Park D."/>
            <person name="Pearson M."/>
            <person name="Roberts A."/>
            <person name="Saif S."/>
            <person name="Shenoy N."/>
            <person name="Sisk P."/>
            <person name="Stolte C."/>
            <person name="Sykes S."/>
            <person name="Walk T."/>
            <person name="White J."/>
            <person name="Yandava C."/>
            <person name="Burger G."/>
            <person name="Gray M.W."/>
            <person name="Holland P.W.H."/>
            <person name="King N."/>
            <person name="Lang F.B.F."/>
            <person name="Roger A.J."/>
            <person name="Ruiz-Trillo I."/>
            <person name="Lander E."/>
            <person name="Nusbaum C."/>
        </authorList>
    </citation>
    <scope>NUCLEOTIDE SEQUENCE [LARGE SCALE GENOMIC DNA]</scope>
    <source>
        <strain evidence="3">ATCC 38327</strain>
    </source>
</reference>
<evidence type="ECO:0000313" key="2">
    <source>
        <dbReference type="EMBL" id="KNE54730.1"/>
    </source>
</evidence>
<keyword evidence="3" id="KW-1185">Reference proteome</keyword>
<protein>
    <submittedName>
        <fullName evidence="2">Uncharacterized protein</fullName>
    </submittedName>
</protein>
<name>A0A0L0RX63_ALLM3</name>
<organism evidence="2 3">
    <name type="scientific">Allomyces macrogynus (strain ATCC 38327)</name>
    <name type="common">Allomyces javanicus var. macrogynus</name>
    <dbReference type="NCBI Taxonomy" id="578462"/>
    <lineage>
        <taxon>Eukaryota</taxon>
        <taxon>Fungi</taxon>
        <taxon>Fungi incertae sedis</taxon>
        <taxon>Blastocladiomycota</taxon>
        <taxon>Blastocladiomycetes</taxon>
        <taxon>Blastocladiales</taxon>
        <taxon>Blastocladiaceae</taxon>
        <taxon>Allomyces</taxon>
    </lineage>
</organism>
<proteinExistence type="predicted"/>
<reference evidence="2 3" key="1">
    <citation type="submission" date="2009-11" db="EMBL/GenBank/DDBJ databases">
        <title>Annotation of Allomyces macrogynus ATCC 38327.</title>
        <authorList>
            <consortium name="The Broad Institute Genome Sequencing Platform"/>
            <person name="Russ C."/>
            <person name="Cuomo C."/>
            <person name="Burger G."/>
            <person name="Gray M.W."/>
            <person name="Holland P.W.H."/>
            <person name="King N."/>
            <person name="Lang F.B.F."/>
            <person name="Roger A.J."/>
            <person name="Ruiz-Trillo I."/>
            <person name="Young S.K."/>
            <person name="Zeng Q."/>
            <person name="Gargeya S."/>
            <person name="Fitzgerald M."/>
            <person name="Haas B."/>
            <person name="Abouelleil A."/>
            <person name="Alvarado L."/>
            <person name="Arachchi H.M."/>
            <person name="Berlin A."/>
            <person name="Chapman S.B."/>
            <person name="Gearin G."/>
            <person name="Goldberg J."/>
            <person name="Griggs A."/>
            <person name="Gujja S."/>
            <person name="Hansen M."/>
            <person name="Heiman D."/>
            <person name="Howarth C."/>
            <person name="Larimer J."/>
            <person name="Lui A."/>
            <person name="MacDonald P.J.P."/>
            <person name="McCowen C."/>
            <person name="Montmayeur A."/>
            <person name="Murphy C."/>
            <person name="Neiman D."/>
            <person name="Pearson M."/>
            <person name="Priest M."/>
            <person name="Roberts A."/>
            <person name="Saif S."/>
            <person name="Shea T."/>
            <person name="Sisk P."/>
            <person name="Stolte C."/>
            <person name="Sykes S."/>
            <person name="Wortman J."/>
            <person name="Nusbaum C."/>
            <person name="Birren B."/>
        </authorList>
    </citation>
    <scope>NUCLEOTIDE SEQUENCE [LARGE SCALE GENOMIC DNA]</scope>
    <source>
        <strain evidence="2 3">ATCC 38327</strain>
    </source>
</reference>
<gene>
    <name evidence="2" type="ORF">AMAG_00690</name>
</gene>
<dbReference type="AlphaFoldDB" id="A0A0L0RX63"/>
<feature type="region of interest" description="Disordered" evidence="1">
    <location>
        <begin position="342"/>
        <end position="470"/>
    </location>
</feature>
<accession>A0A0L0RX63</accession>
<feature type="region of interest" description="Disordered" evidence="1">
    <location>
        <begin position="260"/>
        <end position="312"/>
    </location>
</feature>
<dbReference type="Proteomes" id="UP000054350">
    <property type="component" value="Unassembled WGS sequence"/>
</dbReference>
<feature type="compositionally biased region" description="Low complexity" evidence="1">
    <location>
        <begin position="416"/>
        <end position="436"/>
    </location>
</feature>
<dbReference type="VEuPathDB" id="FungiDB:AMAG_00690"/>